<dbReference type="NCBIfam" id="TIGR02348">
    <property type="entry name" value="GroEL"/>
    <property type="match status" value="1"/>
</dbReference>
<dbReference type="NCBIfam" id="NF009488">
    <property type="entry name" value="PRK12850.1"/>
    <property type="match status" value="1"/>
</dbReference>
<dbReference type="GO" id="GO:0051082">
    <property type="term" value="F:unfolded protein binding"/>
    <property type="evidence" value="ECO:0007669"/>
    <property type="project" value="UniProtKB-UniRule"/>
</dbReference>
<dbReference type="InterPro" id="IPR027413">
    <property type="entry name" value="GROEL-like_equatorial_sf"/>
</dbReference>
<evidence type="ECO:0000256" key="9">
    <source>
        <dbReference type="RuleBase" id="RU000419"/>
    </source>
</evidence>
<dbReference type="PROSITE" id="PS00296">
    <property type="entry name" value="CHAPERONINS_CPN60"/>
    <property type="match status" value="1"/>
</dbReference>
<dbReference type="Gene3D" id="1.10.560.10">
    <property type="entry name" value="GroEL-like equatorial domain"/>
    <property type="match status" value="1"/>
</dbReference>
<gene>
    <name evidence="7" type="primary">groEL</name>
    <name evidence="7" type="synonym">groL</name>
    <name evidence="12" type="ORF">SAMN04488026_10422</name>
</gene>
<feature type="coiled-coil region" evidence="10">
    <location>
        <begin position="339"/>
        <end position="366"/>
    </location>
</feature>
<feature type="binding site" evidence="7">
    <location>
        <position position="415"/>
    </location>
    <ligand>
        <name>ATP</name>
        <dbReference type="ChEBI" id="CHEBI:30616"/>
    </ligand>
</feature>
<dbReference type="GO" id="GO:0005737">
    <property type="term" value="C:cytoplasm"/>
    <property type="evidence" value="ECO:0007669"/>
    <property type="project" value="UniProtKB-SubCell"/>
</dbReference>
<keyword evidence="4 7" id="KW-0067">ATP-binding</keyword>
<dbReference type="Gene3D" id="3.50.7.10">
    <property type="entry name" value="GroEL"/>
    <property type="match status" value="1"/>
</dbReference>
<protein>
    <recommendedName>
        <fullName evidence="7">Chaperonin GroEL</fullName>
        <ecNumber evidence="7">5.6.1.7</ecNumber>
    </recommendedName>
    <alternativeName>
        <fullName evidence="7">60 kDa chaperonin</fullName>
    </alternativeName>
    <alternativeName>
        <fullName evidence="7">Chaperonin-60</fullName>
        <shortName evidence="7">Cpn60</shortName>
    </alternativeName>
</protein>
<dbReference type="SUPFAM" id="SSF54849">
    <property type="entry name" value="GroEL-intermediate domain like"/>
    <property type="match status" value="1"/>
</dbReference>
<feature type="binding site" evidence="7">
    <location>
        <begin position="87"/>
        <end position="91"/>
    </location>
    <ligand>
        <name>ATP</name>
        <dbReference type="ChEBI" id="CHEBI:30616"/>
    </ligand>
</feature>
<dbReference type="NCBIfam" id="NF009487">
    <property type="entry name" value="PRK12849.1"/>
    <property type="match status" value="1"/>
</dbReference>
<proteinExistence type="inferred from homology"/>
<dbReference type="OrthoDB" id="9766614at2"/>
<dbReference type="EMBL" id="FNEK01000042">
    <property type="protein sequence ID" value="SDK46295.1"/>
    <property type="molecule type" value="Genomic_DNA"/>
</dbReference>
<dbReference type="FunFam" id="1.10.560.10:FF:000001">
    <property type="entry name" value="60 kDa chaperonin"/>
    <property type="match status" value="1"/>
</dbReference>
<evidence type="ECO:0000256" key="3">
    <source>
        <dbReference type="ARBA" id="ARBA00022741"/>
    </source>
</evidence>
<evidence type="ECO:0000256" key="8">
    <source>
        <dbReference type="RuleBase" id="RU000418"/>
    </source>
</evidence>
<evidence type="ECO:0000256" key="2">
    <source>
        <dbReference type="ARBA" id="ARBA00022490"/>
    </source>
</evidence>
<dbReference type="InterPro" id="IPR027410">
    <property type="entry name" value="TCP-1-like_intermed_sf"/>
</dbReference>
<feature type="binding site" evidence="7">
    <location>
        <position position="51"/>
    </location>
    <ligand>
        <name>ATP</name>
        <dbReference type="ChEBI" id="CHEBI:30616"/>
    </ligand>
</feature>
<feature type="compositionally biased region" description="Gly residues" evidence="11">
    <location>
        <begin position="530"/>
        <end position="548"/>
    </location>
</feature>
<dbReference type="Pfam" id="PF00118">
    <property type="entry name" value="Cpn60_TCP1"/>
    <property type="match status" value="1"/>
</dbReference>
<keyword evidence="3 7" id="KW-0547">Nucleotide-binding</keyword>
<evidence type="ECO:0000313" key="12">
    <source>
        <dbReference type="EMBL" id="SDK46295.1"/>
    </source>
</evidence>
<dbReference type="Gene3D" id="3.30.260.10">
    <property type="entry name" value="TCP-1-like chaperonin intermediate domain"/>
    <property type="match status" value="1"/>
</dbReference>
<comment type="subunit">
    <text evidence="7 9">Forms a cylinder of 14 subunits composed of two heptameric rings stacked back-to-back. Interacts with the co-chaperonin GroES.</text>
</comment>
<keyword evidence="6 7" id="KW-0413">Isomerase</keyword>
<comment type="subcellular location">
    <subcellularLocation>
        <location evidence="7">Cytoplasm</location>
    </subcellularLocation>
</comment>
<dbReference type="EC" id="5.6.1.7" evidence="7"/>
<dbReference type="Proteomes" id="UP000199382">
    <property type="component" value="Unassembled WGS sequence"/>
</dbReference>
<feature type="binding site" evidence="7">
    <location>
        <begin position="30"/>
        <end position="33"/>
    </location>
    <ligand>
        <name>ATP</name>
        <dbReference type="ChEBI" id="CHEBI:30616"/>
    </ligand>
</feature>
<dbReference type="STRING" id="571298.SAMN04488026_10422"/>
<dbReference type="SUPFAM" id="SSF48592">
    <property type="entry name" value="GroEL equatorial domain-like"/>
    <property type="match status" value="1"/>
</dbReference>
<evidence type="ECO:0000256" key="6">
    <source>
        <dbReference type="ARBA" id="ARBA00023235"/>
    </source>
</evidence>
<organism evidence="12 13">
    <name type="scientific">Aliiruegeria lutimaris</name>
    <dbReference type="NCBI Taxonomy" id="571298"/>
    <lineage>
        <taxon>Bacteria</taxon>
        <taxon>Pseudomonadati</taxon>
        <taxon>Pseudomonadota</taxon>
        <taxon>Alphaproteobacteria</taxon>
        <taxon>Rhodobacterales</taxon>
        <taxon>Roseobacteraceae</taxon>
        <taxon>Aliiruegeria</taxon>
    </lineage>
</organism>
<comment type="function">
    <text evidence="7 9">Together with its co-chaperonin GroES, plays an essential role in assisting protein folding. The GroEL-GroES system forms a nano-cage that allows encapsulation of the non-native substrate proteins and provides a physical environment optimized to promote and accelerate protein folding.</text>
</comment>
<dbReference type="GO" id="GO:0140662">
    <property type="term" value="F:ATP-dependent protein folding chaperone"/>
    <property type="evidence" value="ECO:0007669"/>
    <property type="project" value="InterPro"/>
</dbReference>
<dbReference type="GO" id="GO:0042026">
    <property type="term" value="P:protein refolding"/>
    <property type="evidence" value="ECO:0007669"/>
    <property type="project" value="UniProtKB-UniRule"/>
</dbReference>
<dbReference type="NCBIfam" id="NF000592">
    <property type="entry name" value="PRK00013.1"/>
    <property type="match status" value="1"/>
</dbReference>
<dbReference type="PANTHER" id="PTHR45633">
    <property type="entry name" value="60 KDA HEAT SHOCK PROTEIN, MITOCHONDRIAL"/>
    <property type="match status" value="1"/>
</dbReference>
<feature type="binding site" evidence="7">
    <location>
        <position position="496"/>
    </location>
    <ligand>
        <name>ATP</name>
        <dbReference type="ChEBI" id="CHEBI:30616"/>
    </ligand>
</feature>
<dbReference type="SUPFAM" id="SSF52029">
    <property type="entry name" value="GroEL apical domain-like"/>
    <property type="match status" value="1"/>
</dbReference>
<evidence type="ECO:0000256" key="1">
    <source>
        <dbReference type="ARBA" id="ARBA00006607"/>
    </source>
</evidence>
<dbReference type="InterPro" id="IPR027409">
    <property type="entry name" value="GroEL-like_apical_dom_sf"/>
</dbReference>
<evidence type="ECO:0000256" key="7">
    <source>
        <dbReference type="HAMAP-Rule" id="MF_00600"/>
    </source>
</evidence>
<comment type="similarity">
    <text evidence="1 7 8">Belongs to the chaperonin (HSP60) family.</text>
</comment>
<keyword evidence="5 7" id="KW-0143">Chaperone</keyword>
<sequence>MAAKDVKFESEARNKMLRGVNILADAVKVTLGPKGRNVVIEKSFGAPRITKDGVTVAKEIELEDKFENMGAQMVKEVASRTNDEAGDGTTTATVLAQAIIREGLKSVAAGMNPMDLKRGIDLAVAKVIENIKSSARDVTDSDEVAQVGTISANGEAEIGRQIADAMQKVGNEGVITVEENKGLETETEVVEGMQFDRGYLSPYFVTNPDKMIAELEDCLILLHEKKLSSLQPMVPLLETVIQSSKPLLIIAEDVEGEALATLVVNKLRGGLKIAAVKAPGFGDRRKAMLQDIAILTGGQVISEDLGMKLENVTIDMLGSAKKIAITKDETTIVDGNGEKAEIEARVAQIRQQIEETTSDYDREKLQERVAKLAGGVAVIRVGGMTEVEVKERKDRVDDALNATRAAVQEGVVVGGGVALLHGAKALEGMVGANSDQNAGITIVRKALEAPLRQIAENSGVDGSVVAGKIRESSDPTFGFNAQTEEYGDMFKFGVIDPAKVVRTALEDAASVASLLITTEAMVADKPEKPGSGGGMPDMGGMGGMGGMM</sequence>
<keyword evidence="10" id="KW-0175">Coiled coil</keyword>
<dbReference type="InterPro" id="IPR018370">
    <property type="entry name" value="Chaperonin_Cpn60_CS"/>
</dbReference>
<dbReference type="GO" id="GO:0016853">
    <property type="term" value="F:isomerase activity"/>
    <property type="evidence" value="ECO:0007669"/>
    <property type="project" value="UniProtKB-KW"/>
</dbReference>
<dbReference type="CDD" id="cd03344">
    <property type="entry name" value="GroEL"/>
    <property type="match status" value="1"/>
</dbReference>
<evidence type="ECO:0000313" key="13">
    <source>
        <dbReference type="Proteomes" id="UP000199382"/>
    </source>
</evidence>
<dbReference type="AlphaFoldDB" id="A0A1G9C4M3"/>
<dbReference type="NCBIfam" id="NF009489">
    <property type="entry name" value="PRK12851.1"/>
    <property type="match status" value="1"/>
</dbReference>
<dbReference type="RefSeq" id="WP_093159580.1">
    <property type="nucleotide sequence ID" value="NZ_FNEK01000042.1"/>
</dbReference>
<dbReference type="HAMAP" id="MF_00600">
    <property type="entry name" value="CH60"/>
    <property type="match status" value="1"/>
</dbReference>
<dbReference type="InterPro" id="IPR001844">
    <property type="entry name" value="Cpn60/GroEL"/>
</dbReference>
<evidence type="ECO:0000256" key="11">
    <source>
        <dbReference type="SAM" id="MobiDB-lite"/>
    </source>
</evidence>
<feature type="region of interest" description="Disordered" evidence="11">
    <location>
        <begin position="524"/>
        <end position="548"/>
    </location>
</feature>
<dbReference type="GO" id="GO:0005524">
    <property type="term" value="F:ATP binding"/>
    <property type="evidence" value="ECO:0007669"/>
    <property type="project" value="UniProtKB-UniRule"/>
</dbReference>
<dbReference type="FunFam" id="3.50.7.10:FF:000001">
    <property type="entry name" value="60 kDa chaperonin"/>
    <property type="match status" value="1"/>
</dbReference>
<keyword evidence="13" id="KW-1185">Reference proteome</keyword>
<dbReference type="PRINTS" id="PR00298">
    <property type="entry name" value="CHAPERONIN60"/>
</dbReference>
<evidence type="ECO:0000256" key="5">
    <source>
        <dbReference type="ARBA" id="ARBA00023186"/>
    </source>
</evidence>
<evidence type="ECO:0000256" key="10">
    <source>
        <dbReference type="SAM" id="Coils"/>
    </source>
</evidence>
<accession>A0A1G9C4M3</accession>
<name>A0A1G9C4M3_9RHOB</name>
<evidence type="ECO:0000256" key="4">
    <source>
        <dbReference type="ARBA" id="ARBA00022840"/>
    </source>
</evidence>
<comment type="caution">
    <text evidence="7">Lacks conserved residue(s) required for the propagation of feature annotation.</text>
</comment>
<reference evidence="12 13" key="1">
    <citation type="submission" date="2016-10" db="EMBL/GenBank/DDBJ databases">
        <authorList>
            <person name="de Groot N.N."/>
        </authorList>
    </citation>
    <scope>NUCLEOTIDE SEQUENCE [LARGE SCALE GENOMIC DNA]</scope>
    <source>
        <strain evidence="12 13">DSM 25294</strain>
    </source>
</reference>
<keyword evidence="2 7" id="KW-0963">Cytoplasm</keyword>
<dbReference type="InterPro" id="IPR002423">
    <property type="entry name" value="Cpn60/GroEL/TCP-1"/>
</dbReference>